<dbReference type="GO" id="GO:0016853">
    <property type="term" value="F:isomerase activity"/>
    <property type="evidence" value="ECO:0007669"/>
    <property type="project" value="UniProtKB-KW"/>
</dbReference>
<evidence type="ECO:0000259" key="1">
    <source>
        <dbReference type="Pfam" id="PF11716"/>
    </source>
</evidence>
<dbReference type="RefSeq" id="WP_322424814.1">
    <property type="nucleotide sequence ID" value="NZ_JAXQPW010000005.1"/>
</dbReference>
<evidence type="ECO:0000313" key="3">
    <source>
        <dbReference type="Proteomes" id="UP001291999"/>
    </source>
</evidence>
<accession>A0ABU5KEK0</accession>
<gene>
    <name evidence="2" type="ORF">SFC79_13955</name>
</gene>
<sequence>MDADDVFARTTRNRRAAADLLASLTSEQWQAPTLCEGWTVRHLAAHLVQPMVVGFGRFLLVSLRHRGDTAATVDHVTRSLARREPAELVSLLRERAADRVDPPRVGPMGPFADTCIHLRDIARPLGLPADVPREDWLLLLDHLASGTAAPALTRPGWTDGLALRATDADWARGSGAVVEGAVEALAMAVSGRPAALDDLRGSGVGVLRERLAR</sequence>
<reference evidence="2 3" key="1">
    <citation type="submission" date="2023-11" db="EMBL/GenBank/DDBJ databases">
        <title>Novel species in genus Nocardioides.</title>
        <authorList>
            <person name="Zhou H."/>
        </authorList>
    </citation>
    <scope>NUCLEOTIDE SEQUENCE [LARGE SCALE GENOMIC DNA]</scope>
    <source>
        <strain evidence="2 3">S-58</strain>
    </source>
</reference>
<dbReference type="Gene3D" id="1.20.120.450">
    <property type="entry name" value="dinb family like domain"/>
    <property type="match status" value="1"/>
</dbReference>
<dbReference type="NCBIfam" id="TIGR03083">
    <property type="entry name" value="maleylpyruvate isomerase family mycothiol-dependent enzyme"/>
    <property type="match status" value="1"/>
</dbReference>
<comment type="caution">
    <text evidence="2">The sequence shown here is derived from an EMBL/GenBank/DDBJ whole genome shotgun (WGS) entry which is preliminary data.</text>
</comment>
<dbReference type="InterPro" id="IPR017517">
    <property type="entry name" value="Maleyloyr_isom"/>
</dbReference>
<dbReference type="Proteomes" id="UP001291999">
    <property type="component" value="Unassembled WGS sequence"/>
</dbReference>
<dbReference type="InterPro" id="IPR034660">
    <property type="entry name" value="DinB/YfiT-like"/>
</dbReference>
<dbReference type="SUPFAM" id="SSF109854">
    <property type="entry name" value="DinB/YfiT-like putative metalloenzymes"/>
    <property type="match status" value="1"/>
</dbReference>
<feature type="domain" description="Mycothiol-dependent maleylpyruvate isomerase metal-binding" evidence="1">
    <location>
        <begin position="14"/>
        <end position="101"/>
    </location>
</feature>
<keyword evidence="2" id="KW-0413">Isomerase</keyword>
<evidence type="ECO:0000313" key="2">
    <source>
        <dbReference type="EMBL" id="MDZ5662875.1"/>
    </source>
</evidence>
<name>A0ABU5KEK0_9ACTN</name>
<dbReference type="EMBL" id="JAXQPW010000005">
    <property type="protein sequence ID" value="MDZ5662875.1"/>
    <property type="molecule type" value="Genomic_DNA"/>
</dbReference>
<keyword evidence="3" id="KW-1185">Reference proteome</keyword>
<organism evidence="2 3">
    <name type="scientific">Nocardioides renjunii</name>
    <dbReference type="NCBI Taxonomy" id="3095075"/>
    <lineage>
        <taxon>Bacteria</taxon>
        <taxon>Bacillati</taxon>
        <taxon>Actinomycetota</taxon>
        <taxon>Actinomycetes</taxon>
        <taxon>Propionibacteriales</taxon>
        <taxon>Nocardioidaceae</taxon>
        <taxon>Nocardioides</taxon>
    </lineage>
</organism>
<dbReference type="Pfam" id="PF11716">
    <property type="entry name" value="MDMPI_N"/>
    <property type="match status" value="1"/>
</dbReference>
<proteinExistence type="predicted"/>
<protein>
    <submittedName>
        <fullName evidence="2">Maleylpyruvate isomerase family mycothiol-dependent enzyme</fullName>
    </submittedName>
</protein>
<dbReference type="InterPro" id="IPR024344">
    <property type="entry name" value="MDMPI_metal-binding"/>
</dbReference>